<sequence>MNEFNHEECGAVPASSRVNPLPQEYHGTSDQWCPCGSGFTREKAGTGPHKIHRHKKARPCGPGRYTQRSNNRCQGWEFAKPQATAASLALAWLTPFSWNSPLMFRPSAWMKSTS</sequence>
<evidence type="ECO:0000313" key="2">
    <source>
        <dbReference type="EMBL" id="PTU50543.1"/>
    </source>
</evidence>
<protein>
    <submittedName>
        <fullName evidence="2">Uncharacterized protein</fullName>
    </submittedName>
</protein>
<feature type="compositionally biased region" description="Basic residues" evidence="1">
    <location>
        <begin position="49"/>
        <end position="58"/>
    </location>
</feature>
<name>A0A2R7UEA7_PSEDL</name>
<dbReference type="AlphaFoldDB" id="A0A2R7UEA7"/>
<proteinExistence type="predicted"/>
<dbReference type="Gene3D" id="2.10.50.10">
    <property type="entry name" value="Tumor Necrosis Factor Receptor, subunit A, domain 2"/>
    <property type="match status" value="1"/>
</dbReference>
<organism evidence="2 3">
    <name type="scientific">Pseudomonas plecoglossicida</name>
    <dbReference type="NCBI Taxonomy" id="70775"/>
    <lineage>
        <taxon>Bacteria</taxon>
        <taxon>Pseudomonadati</taxon>
        <taxon>Pseudomonadota</taxon>
        <taxon>Gammaproteobacteria</taxon>
        <taxon>Pseudomonadales</taxon>
        <taxon>Pseudomonadaceae</taxon>
        <taxon>Pseudomonas</taxon>
    </lineage>
</organism>
<dbReference type="Proteomes" id="UP000244874">
    <property type="component" value="Unassembled WGS sequence"/>
</dbReference>
<accession>A0A2R7UEA7</accession>
<evidence type="ECO:0000256" key="1">
    <source>
        <dbReference type="SAM" id="MobiDB-lite"/>
    </source>
</evidence>
<comment type="caution">
    <text evidence="2">The sequence shown here is derived from an EMBL/GenBank/DDBJ whole genome shotgun (WGS) entry which is preliminary data.</text>
</comment>
<feature type="region of interest" description="Disordered" evidence="1">
    <location>
        <begin position="1"/>
        <end position="23"/>
    </location>
</feature>
<gene>
    <name evidence="2" type="ORF">DBB42_19950</name>
</gene>
<dbReference type="EMBL" id="QANO01000143">
    <property type="protein sequence ID" value="PTU50543.1"/>
    <property type="molecule type" value="Genomic_DNA"/>
</dbReference>
<reference evidence="2 3" key="1">
    <citation type="submission" date="2018-04" db="EMBL/GenBank/DDBJ databases">
        <authorList>
            <person name="Go L.Y."/>
            <person name="Mitchell J.A."/>
        </authorList>
    </citation>
    <scope>NUCLEOTIDE SEQUENCE [LARGE SCALE GENOMIC DNA]</scope>
    <source>
        <strain evidence="2 3">KCJK7865</strain>
    </source>
</reference>
<feature type="region of interest" description="Disordered" evidence="1">
    <location>
        <begin position="43"/>
        <end position="66"/>
    </location>
</feature>
<evidence type="ECO:0000313" key="3">
    <source>
        <dbReference type="Proteomes" id="UP000244874"/>
    </source>
</evidence>